<evidence type="ECO:0000313" key="8">
    <source>
        <dbReference type="EMBL" id="MBM3330869.1"/>
    </source>
</evidence>
<dbReference type="Pfam" id="PF00861">
    <property type="entry name" value="Ribosomal_L18p"/>
    <property type="match status" value="1"/>
</dbReference>
<evidence type="ECO:0000256" key="1">
    <source>
        <dbReference type="ARBA" id="ARBA00007116"/>
    </source>
</evidence>
<organism evidence="8 9">
    <name type="scientific">candidate division WOR-3 bacterium</name>
    <dbReference type="NCBI Taxonomy" id="2052148"/>
    <lineage>
        <taxon>Bacteria</taxon>
        <taxon>Bacteria division WOR-3</taxon>
    </lineage>
</organism>
<protein>
    <recommendedName>
        <fullName evidence="6 7">Large ribosomal subunit protein uL18</fullName>
    </recommendedName>
</protein>
<keyword evidence="4 7" id="KW-0689">Ribosomal protein</keyword>
<dbReference type="FunFam" id="3.30.420.100:FF:000001">
    <property type="entry name" value="50S ribosomal protein L18"/>
    <property type="match status" value="1"/>
</dbReference>
<dbReference type="GO" id="GO:0006412">
    <property type="term" value="P:translation"/>
    <property type="evidence" value="ECO:0007669"/>
    <property type="project" value="UniProtKB-UniRule"/>
</dbReference>
<dbReference type="GO" id="GO:0008097">
    <property type="term" value="F:5S rRNA binding"/>
    <property type="evidence" value="ECO:0007669"/>
    <property type="project" value="TreeGrafter"/>
</dbReference>
<accession>A0A938BSM9</accession>
<evidence type="ECO:0000256" key="6">
    <source>
        <dbReference type="ARBA" id="ARBA00035197"/>
    </source>
</evidence>
<evidence type="ECO:0000256" key="5">
    <source>
        <dbReference type="ARBA" id="ARBA00023274"/>
    </source>
</evidence>
<dbReference type="SUPFAM" id="SSF53137">
    <property type="entry name" value="Translational machinery components"/>
    <property type="match status" value="1"/>
</dbReference>
<comment type="function">
    <text evidence="7">This is one of the proteins that bind and probably mediate the attachment of the 5S RNA into the large ribosomal subunit, where it forms part of the central protuberance.</text>
</comment>
<evidence type="ECO:0000313" key="9">
    <source>
        <dbReference type="Proteomes" id="UP000779900"/>
    </source>
</evidence>
<proteinExistence type="inferred from homology"/>
<evidence type="ECO:0000256" key="3">
    <source>
        <dbReference type="ARBA" id="ARBA00022884"/>
    </source>
</evidence>
<dbReference type="InterPro" id="IPR057268">
    <property type="entry name" value="Ribosomal_L18"/>
</dbReference>
<dbReference type="AlphaFoldDB" id="A0A938BSM9"/>
<dbReference type="Gene3D" id="3.30.420.100">
    <property type="match status" value="1"/>
</dbReference>
<gene>
    <name evidence="7" type="primary">rplR</name>
    <name evidence="8" type="ORF">FJY68_03335</name>
</gene>
<evidence type="ECO:0000256" key="7">
    <source>
        <dbReference type="HAMAP-Rule" id="MF_01337"/>
    </source>
</evidence>
<keyword evidence="5 7" id="KW-0687">Ribonucleoprotein</keyword>
<dbReference type="Proteomes" id="UP000779900">
    <property type="component" value="Unassembled WGS sequence"/>
</dbReference>
<sequence length="115" mass="13164">MIRQTRQRRHLSIRRRIAGTPERPRLCIKRSSRYIYAMLIDDSRNRVLTGISSQIAAVREKKLKRTEAAKEVGKLIAGKSRELGIKQVVFDRAGYRYHGRVKAVADGAREGGLEF</sequence>
<dbReference type="HAMAP" id="MF_01337_B">
    <property type="entry name" value="Ribosomal_uL18_B"/>
    <property type="match status" value="1"/>
</dbReference>
<dbReference type="InterPro" id="IPR004389">
    <property type="entry name" value="Ribosomal_uL18_bac-type"/>
</dbReference>
<comment type="subunit">
    <text evidence="7">Part of the 50S ribosomal subunit; part of the 5S rRNA/L5/L18/L25 subcomplex. Contacts the 5S and 23S rRNAs.</text>
</comment>
<comment type="caution">
    <text evidence="8">The sequence shown here is derived from an EMBL/GenBank/DDBJ whole genome shotgun (WGS) entry which is preliminary data.</text>
</comment>
<dbReference type="CDD" id="cd00432">
    <property type="entry name" value="Ribosomal_L18_L5e"/>
    <property type="match status" value="1"/>
</dbReference>
<keyword evidence="3 7" id="KW-0694">RNA-binding</keyword>
<evidence type="ECO:0000256" key="2">
    <source>
        <dbReference type="ARBA" id="ARBA00022730"/>
    </source>
</evidence>
<reference evidence="8" key="1">
    <citation type="submission" date="2019-03" db="EMBL/GenBank/DDBJ databases">
        <title>Lake Tanganyika Metagenome-Assembled Genomes (MAGs).</title>
        <authorList>
            <person name="Tran P."/>
        </authorList>
    </citation>
    <scope>NUCLEOTIDE SEQUENCE</scope>
    <source>
        <strain evidence="8">K_DeepCast_150m_m2_040</strain>
    </source>
</reference>
<name>A0A938BSM9_UNCW3</name>
<keyword evidence="2 7" id="KW-0699">rRNA-binding</keyword>
<evidence type="ECO:0000256" key="4">
    <source>
        <dbReference type="ARBA" id="ARBA00022980"/>
    </source>
</evidence>
<dbReference type="EMBL" id="VGIR01000012">
    <property type="protein sequence ID" value="MBM3330869.1"/>
    <property type="molecule type" value="Genomic_DNA"/>
</dbReference>
<dbReference type="PANTHER" id="PTHR12899:SF3">
    <property type="entry name" value="LARGE RIBOSOMAL SUBUNIT PROTEIN UL18M"/>
    <property type="match status" value="1"/>
</dbReference>
<dbReference type="NCBIfam" id="TIGR00060">
    <property type="entry name" value="L18_bact"/>
    <property type="match status" value="1"/>
</dbReference>
<dbReference type="InterPro" id="IPR005484">
    <property type="entry name" value="Ribosomal_uL18_bac/plant/anim"/>
</dbReference>
<comment type="similarity">
    <text evidence="1 7">Belongs to the universal ribosomal protein uL18 family.</text>
</comment>
<dbReference type="PANTHER" id="PTHR12899">
    <property type="entry name" value="39S RIBOSOMAL PROTEIN L18, MITOCHONDRIAL"/>
    <property type="match status" value="1"/>
</dbReference>
<dbReference type="GO" id="GO:0022625">
    <property type="term" value="C:cytosolic large ribosomal subunit"/>
    <property type="evidence" value="ECO:0007669"/>
    <property type="project" value="TreeGrafter"/>
</dbReference>
<dbReference type="GO" id="GO:0003735">
    <property type="term" value="F:structural constituent of ribosome"/>
    <property type="evidence" value="ECO:0007669"/>
    <property type="project" value="InterPro"/>
</dbReference>